<dbReference type="InterPro" id="IPR013216">
    <property type="entry name" value="Methyltransf_11"/>
</dbReference>
<comment type="caution">
    <text evidence="2">The sequence shown here is derived from an EMBL/GenBank/DDBJ whole genome shotgun (WGS) entry which is preliminary data.</text>
</comment>
<accession>A0ABS6UXY0</accession>
<keyword evidence="2" id="KW-0489">Methyltransferase</keyword>
<evidence type="ECO:0000259" key="1">
    <source>
        <dbReference type="Pfam" id="PF08241"/>
    </source>
</evidence>
<dbReference type="RefSeq" id="WP_218601967.1">
    <property type="nucleotide sequence ID" value="NZ_JADQDJ010000042.1"/>
</dbReference>
<dbReference type="EMBL" id="JADQDK010000001">
    <property type="protein sequence ID" value="MBW0137122.1"/>
    <property type="molecule type" value="Genomic_DNA"/>
</dbReference>
<reference evidence="2 3" key="1">
    <citation type="submission" date="2020-11" db="EMBL/GenBank/DDBJ databases">
        <title>Pseudonocardia abyssalis sp. nov. and Pseudonocardia oceani sp. nov., description and phylogenomic analysis of two novel actinomycetes isolated from the deep Southern Ocean.</title>
        <authorList>
            <person name="Parra J."/>
        </authorList>
    </citation>
    <scope>NUCLEOTIDE SEQUENCE [LARGE SCALE GENOMIC DNA]</scope>
    <source>
        <strain evidence="2 3">KRD-168</strain>
    </source>
</reference>
<evidence type="ECO:0000313" key="2">
    <source>
        <dbReference type="EMBL" id="MBW0137122.1"/>
    </source>
</evidence>
<sequence length="251" mass="27287">MTDSLPEYEKTLRMVERASLAEGFVRQVELTAGPFLDRPLAECRAVDIGCGYGHGVVELARRCASVVGVEPNPVLARHARENAAAQGLDNVEIVEGTIDAVTGIEEFDLVVLDNVLEHIDDQPGAVRVISRCLRPGGVAFVLVPNRTWPIEVHYGLPFLSWLPLPLASAYLRASGRGTDYRDASYAPTLGRLRRLFTPHPELRASLTLPADLSLAEGGGSPVYRLGVAALRRFPQLWAISKAFLLVVQKAG</sequence>
<gene>
    <name evidence="2" type="ORF">I4I81_23075</name>
</gene>
<feature type="domain" description="Methyltransferase type 11" evidence="1">
    <location>
        <begin position="46"/>
        <end position="140"/>
    </location>
</feature>
<protein>
    <submittedName>
        <fullName evidence="2">Class I SAM-dependent methyltransferase</fullName>
    </submittedName>
</protein>
<keyword evidence="3" id="KW-1185">Reference proteome</keyword>
<dbReference type="Pfam" id="PF08241">
    <property type="entry name" value="Methyltransf_11"/>
    <property type="match status" value="1"/>
</dbReference>
<dbReference type="GO" id="GO:0032259">
    <property type="term" value="P:methylation"/>
    <property type="evidence" value="ECO:0007669"/>
    <property type="project" value="UniProtKB-KW"/>
</dbReference>
<dbReference type="PANTHER" id="PTHR43861">
    <property type="entry name" value="TRANS-ACONITATE 2-METHYLTRANSFERASE-RELATED"/>
    <property type="match status" value="1"/>
</dbReference>
<proteinExistence type="predicted"/>
<organism evidence="2 3">
    <name type="scientific">Pseudonocardia abyssalis</name>
    <dbReference type="NCBI Taxonomy" id="2792008"/>
    <lineage>
        <taxon>Bacteria</taxon>
        <taxon>Bacillati</taxon>
        <taxon>Actinomycetota</taxon>
        <taxon>Actinomycetes</taxon>
        <taxon>Pseudonocardiales</taxon>
        <taxon>Pseudonocardiaceae</taxon>
        <taxon>Pseudonocardia</taxon>
    </lineage>
</organism>
<evidence type="ECO:0000313" key="3">
    <source>
        <dbReference type="Proteomes" id="UP000694287"/>
    </source>
</evidence>
<dbReference type="Proteomes" id="UP000694287">
    <property type="component" value="Unassembled WGS sequence"/>
</dbReference>
<dbReference type="CDD" id="cd02440">
    <property type="entry name" value="AdoMet_MTases"/>
    <property type="match status" value="1"/>
</dbReference>
<dbReference type="GO" id="GO:0008168">
    <property type="term" value="F:methyltransferase activity"/>
    <property type="evidence" value="ECO:0007669"/>
    <property type="project" value="UniProtKB-KW"/>
</dbReference>
<name>A0ABS6UXY0_9PSEU</name>
<keyword evidence="2" id="KW-0808">Transferase</keyword>
<dbReference type="PANTHER" id="PTHR43861:SF1">
    <property type="entry name" value="TRANS-ACONITATE 2-METHYLTRANSFERASE"/>
    <property type="match status" value="1"/>
</dbReference>